<evidence type="ECO:0000313" key="1">
    <source>
        <dbReference type="EMBL" id="CAJ58931.1"/>
    </source>
</evidence>
<accession>Q0RU13</accession>
<gene>
    <name evidence="1" type="ordered locus">FRAAL0254</name>
</gene>
<name>Q0RU13_FRAAA</name>
<dbReference type="HOGENOM" id="CLU_086435_0_0_11"/>
<keyword evidence="2" id="KW-1185">Reference proteome</keyword>
<reference evidence="1 2" key="1">
    <citation type="journal article" date="2007" name="Genome Res.">
        <title>Genome characteristics of facultatively symbiotic Frankia sp. strains reflect host range and host plant biogeography.</title>
        <authorList>
            <person name="Normand P."/>
            <person name="Lapierre P."/>
            <person name="Tisa L.S."/>
            <person name="Gogarten J.P."/>
            <person name="Alloisio N."/>
            <person name="Bagnarol E."/>
            <person name="Bassi C.A."/>
            <person name="Berry A.M."/>
            <person name="Bickhart D.M."/>
            <person name="Choisne N."/>
            <person name="Couloux A."/>
            <person name="Cournoyer B."/>
            <person name="Cruveiller S."/>
            <person name="Daubin V."/>
            <person name="Demange N."/>
            <person name="Francino M.P."/>
            <person name="Goltsman E."/>
            <person name="Huang Y."/>
            <person name="Kopp O.R."/>
            <person name="Labarre L."/>
            <person name="Lapidus A."/>
            <person name="Lavire C."/>
            <person name="Marechal J."/>
            <person name="Martinez M."/>
            <person name="Mastronunzio J.E."/>
            <person name="Mullin B.C."/>
            <person name="Niemann J."/>
            <person name="Pujic P."/>
            <person name="Rawnsley T."/>
            <person name="Rouy Z."/>
            <person name="Schenowitz C."/>
            <person name="Sellstedt A."/>
            <person name="Tavares F."/>
            <person name="Tomkins J.P."/>
            <person name="Vallenet D."/>
            <person name="Valverde C."/>
            <person name="Wall L.G."/>
            <person name="Wang Y."/>
            <person name="Medigue C."/>
            <person name="Benson D.R."/>
        </authorList>
    </citation>
    <scope>NUCLEOTIDE SEQUENCE [LARGE SCALE GENOMIC DNA]</scope>
    <source>
        <strain evidence="2">DSM 45986 / CECT 9034 / ACN14a</strain>
    </source>
</reference>
<dbReference type="RefSeq" id="WP_011601512.1">
    <property type="nucleotide sequence ID" value="NC_008278.1"/>
</dbReference>
<dbReference type="eggNOG" id="ENOG5032QX8">
    <property type="taxonomic scope" value="Bacteria"/>
</dbReference>
<dbReference type="STRING" id="326424.FRAAL0254"/>
<dbReference type="OrthoDB" id="1551450at2"/>
<protein>
    <submittedName>
        <fullName evidence="1">Ankyrin-repeat containing protein</fullName>
    </submittedName>
</protein>
<organism evidence="1 2">
    <name type="scientific">Frankia alni (strain DSM 45986 / CECT 9034 / ACN14a)</name>
    <dbReference type="NCBI Taxonomy" id="326424"/>
    <lineage>
        <taxon>Bacteria</taxon>
        <taxon>Bacillati</taxon>
        <taxon>Actinomycetota</taxon>
        <taxon>Actinomycetes</taxon>
        <taxon>Frankiales</taxon>
        <taxon>Frankiaceae</taxon>
        <taxon>Frankia</taxon>
    </lineage>
</organism>
<dbReference type="EMBL" id="CT573213">
    <property type="protein sequence ID" value="CAJ58931.1"/>
    <property type="molecule type" value="Genomic_DNA"/>
</dbReference>
<dbReference type="KEGG" id="fal:FRAAL0254"/>
<dbReference type="AlphaFoldDB" id="Q0RU13"/>
<evidence type="ECO:0000313" key="2">
    <source>
        <dbReference type="Proteomes" id="UP000000657"/>
    </source>
</evidence>
<dbReference type="InterPro" id="IPR036770">
    <property type="entry name" value="Ankyrin_rpt-contain_sf"/>
</dbReference>
<dbReference type="Proteomes" id="UP000000657">
    <property type="component" value="Chromosome"/>
</dbReference>
<dbReference type="Gene3D" id="1.25.40.20">
    <property type="entry name" value="Ankyrin repeat-containing domain"/>
    <property type="match status" value="1"/>
</dbReference>
<proteinExistence type="predicted"/>
<dbReference type="SUPFAM" id="SSF48403">
    <property type="entry name" value="Ankyrin repeat"/>
    <property type="match status" value="1"/>
</dbReference>
<sequence>MESQPFYAAPETAQECTEWFGYRRDAVSVEVAAVRERITDAARDGDWEPLFRELDAASYQNWVNSTRLDGHREFAPLHQAAWHGASSGIVAGLLSRGAWRTLRTTRGERPIDIAAARGHSHLADVLRPVVRHPLSVEVVVALERRLHPLLAEVSMGLTEQQRMRLPQVAVLTEISEGRLWFPVPGMYGGADIRLEAAEGALIVESWCRVVEGSGCRHRVTPDGTVLLAEGFV</sequence>